<dbReference type="EMBL" id="CP011797">
    <property type="protein sequence ID" value="ATX76282.1"/>
    <property type="molecule type" value="Genomic_DNA"/>
</dbReference>
<protein>
    <submittedName>
        <fullName evidence="2">Uncharacterized protein</fullName>
    </submittedName>
</protein>
<proteinExistence type="predicted"/>
<name>A0A2K8KNP9_9GAMM</name>
<dbReference type="OrthoDB" id="6397609at2"/>
<accession>A0A2K8KNP9</accession>
<evidence type="ECO:0000256" key="1">
    <source>
        <dbReference type="SAM" id="SignalP"/>
    </source>
</evidence>
<dbReference type="RefSeq" id="WP_100256634.1">
    <property type="nucleotide sequence ID" value="NZ_CP011797.1"/>
</dbReference>
<feature type="chain" id="PRO_5014966118" evidence="1">
    <location>
        <begin position="21"/>
        <end position="325"/>
    </location>
</feature>
<sequence>MKKLILGLVSLILLSTGVLAANGSSPNGRPFIELRNQIIAVLADLNALETQHLALVQRVDDLGLDLQGQIDALNVEMLTLQAKDSEMQGSLVELVENMADQGLEIDELLTDLSDVNLAIIDMSNTMGDNSAAIEVLEAEKNAILADMAQMDESLVTALTDIALNSALIEVLAEDIAELDARKQNDVVGVCPAGTSVSTVLDNGNLMCSVSNDVGTVIANTVYGNYLDMDNSVTSHTYCSVSVLGICVSYGTSYSYHYATKYDYVSCPAGFALSGGGFWATDYEPLQVSASIPSGNRWYGRFKNFYAGNTNGLGARVYAQCIRVAP</sequence>
<dbReference type="KEGG" id="rfo:REIFOR_01134"/>
<dbReference type="Proteomes" id="UP000229757">
    <property type="component" value="Chromosome"/>
</dbReference>
<keyword evidence="3" id="KW-1185">Reference proteome</keyword>
<dbReference type="AlphaFoldDB" id="A0A2K8KNP9"/>
<reference evidence="2 3" key="1">
    <citation type="journal article" date="2017" name="Environ. Microbiol.">
        <title>Genomic and physiological analyses of 'Reinekea forsetii' reveal a versatile opportunistic lifestyle during spring algae blooms.</title>
        <authorList>
            <person name="Avci B."/>
            <person name="Hahnke R.L."/>
            <person name="Chafee M."/>
            <person name="Fischer T."/>
            <person name="Gruber-Vodicka H."/>
            <person name="Tegetmeyer H.E."/>
            <person name="Harder J."/>
            <person name="Fuchs B.M."/>
            <person name="Amann R.I."/>
            <person name="Teeling H."/>
        </authorList>
    </citation>
    <scope>NUCLEOTIDE SEQUENCE [LARGE SCALE GENOMIC DNA]</scope>
    <source>
        <strain evidence="2 3">Hel1_31_D35</strain>
    </source>
</reference>
<evidence type="ECO:0000313" key="3">
    <source>
        <dbReference type="Proteomes" id="UP000229757"/>
    </source>
</evidence>
<evidence type="ECO:0000313" key="2">
    <source>
        <dbReference type="EMBL" id="ATX76282.1"/>
    </source>
</evidence>
<organism evidence="2 3">
    <name type="scientific">Reinekea forsetii</name>
    <dbReference type="NCBI Taxonomy" id="1336806"/>
    <lineage>
        <taxon>Bacteria</taxon>
        <taxon>Pseudomonadati</taxon>
        <taxon>Pseudomonadota</taxon>
        <taxon>Gammaproteobacteria</taxon>
        <taxon>Oceanospirillales</taxon>
        <taxon>Saccharospirillaceae</taxon>
        <taxon>Reinekea</taxon>
    </lineage>
</organism>
<feature type="signal peptide" evidence="1">
    <location>
        <begin position="1"/>
        <end position="20"/>
    </location>
</feature>
<gene>
    <name evidence="2" type="ORF">REIFOR_01134</name>
</gene>
<keyword evidence="1" id="KW-0732">Signal</keyword>